<dbReference type="Gene3D" id="3.40.50.880">
    <property type="match status" value="1"/>
</dbReference>
<evidence type="ECO:0000256" key="6">
    <source>
        <dbReference type="ARBA" id="ARBA00022962"/>
    </source>
</evidence>
<dbReference type="InterPro" id="IPR027417">
    <property type="entry name" value="P-loop_NTPase"/>
</dbReference>
<comment type="catalytic activity">
    <reaction evidence="8 9">
        <text>UTP + L-glutamine + ATP + H2O = CTP + L-glutamate + ADP + phosphate + 2 H(+)</text>
        <dbReference type="Rhea" id="RHEA:26426"/>
        <dbReference type="ChEBI" id="CHEBI:15377"/>
        <dbReference type="ChEBI" id="CHEBI:15378"/>
        <dbReference type="ChEBI" id="CHEBI:29985"/>
        <dbReference type="ChEBI" id="CHEBI:30616"/>
        <dbReference type="ChEBI" id="CHEBI:37563"/>
        <dbReference type="ChEBI" id="CHEBI:43474"/>
        <dbReference type="ChEBI" id="CHEBI:46398"/>
        <dbReference type="ChEBI" id="CHEBI:58359"/>
        <dbReference type="ChEBI" id="CHEBI:456216"/>
        <dbReference type="EC" id="6.3.4.2"/>
    </reaction>
</comment>
<dbReference type="GO" id="GO:0042802">
    <property type="term" value="F:identical protein binding"/>
    <property type="evidence" value="ECO:0007669"/>
    <property type="project" value="TreeGrafter"/>
</dbReference>
<keyword evidence="3 9" id="KW-0436">Ligase</keyword>
<dbReference type="Gene3D" id="3.40.50.300">
    <property type="entry name" value="P-loop containing nucleotide triphosphate hydrolases"/>
    <property type="match status" value="1"/>
</dbReference>
<dbReference type="SUPFAM" id="SSF52540">
    <property type="entry name" value="P-loop containing nucleoside triphosphate hydrolases"/>
    <property type="match status" value="1"/>
</dbReference>
<feature type="domain" description="CTP synthase N-terminal" evidence="12">
    <location>
        <begin position="2"/>
        <end position="269"/>
    </location>
</feature>
<dbReference type="FunFam" id="3.40.50.880:FF:000069">
    <property type="entry name" value="CTP synthase"/>
    <property type="match status" value="1"/>
</dbReference>
<keyword evidence="4 9" id="KW-0547">Nucleotide-binding</keyword>
<dbReference type="AlphaFoldDB" id="A0A8H5NUU8"/>
<comment type="pathway">
    <text evidence="1 9">Pyrimidine metabolism; CTP biosynthesis via de novo pathway; CTP from UDP: step 2/2.</text>
</comment>
<dbReference type="InterPro" id="IPR016102">
    <property type="entry name" value="Succinyl-CoA_synth-like"/>
</dbReference>
<dbReference type="Gene3D" id="3.30.1490.20">
    <property type="entry name" value="ATP-grasp fold, A domain"/>
    <property type="match status" value="1"/>
</dbReference>
<evidence type="ECO:0000256" key="5">
    <source>
        <dbReference type="ARBA" id="ARBA00022840"/>
    </source>
</evidence>
<comment type="caution">
    <text evidence="13">The sequence shown here is derived from an EMBL/GenBank/DDBJ whole genome shotgun (WGS) entry which is preliminary data.</text>
</comment>
<keyword evidence="6 9" id="KW-0315">Glutamine amidotransferase</keyword>
<dbReference type="Pfam" id="PF06418">
    <property type="entry name" value="CTP_synth_N"/>
    <property type="match status" value="1"/>
</dbReference>
<dbReference type="InterPro" id="IPR013815">
    <property type="entry name" value="ATP_grasp_subdomain_1"/>
</dbReference>
<name>A0A8H5NUU8_9HYPO</name>
<evidence type="ECO:0000313" key="14">
    <source>
        <dbReference type="Proteomes" id="UP000544095"/>
    </source>
</evidence>
<dbReference type="Pfam" id="PF00549">
    <property type="entry name" value="Ligase_CoA"/>
    <property type="match status" value="1"/>
</dbReference>
<gene>
    <name evidence="13" type="ORF">FPANT_9436</name>
</gene>
<dbReference type="PANTHER" id="PTHR11550:SF0">
    <property type="entry name" value="CTP SYNTHASE-RELATED"/>
    <property type="match status" value="1"/>
</dbReference>
<dbReference type="PROSITE" id="PS01217">
    <property type="entry name" value="SUCCINYL_COA_LIG_3"/>
    <property type="match status" value="1"/>
</dbReference>
<evidence type="ECO:0000313" key="13">
    <source>
        <dbReference type="EMBL" id="KAF5580161.1"/>
    </source>
</evidence>
<evidence type="ECO:0000256" key="1">
    <source>
        <dbReference type="ARBA" id="ARBA00005171"/>
    </source>
</evidence>
<dbReference type="SUPFAM" id="SSF56059">
    <property type="entry name" value="Glutathione synthetase ATP-binding domain-like"/>
    <property type="match status" value="1"/>
</dbReference>
<accession>A0A8H5NUU8</accession>
<comment type="function">
    <text evidence="9">Catalyzes the ATP-dependent amination of UTP to CTP with either L-glutamine or ammonia as the source of nitrogen.</text>
</comment>
<dbReference type="GO" id="GO:0005524">
    <property type="term" value="F:ATP binding"/>
    <property type="evidence" value="ECO:0007669"/>
    <property type="project" value="UniProtKB-KW"/>
</dbReference>
<protein>
    <recommendedName>
        <fullName evidence="9">CTP synthase</fullName>
        <ecNumber evidence="9">6.3.4.2</ecNumber>
    </recommendedName>
    <alternativeName>
        <fullName evidence="9">UTP--ammonia ligase</fullName>
    </alternativeName>
</protein>
<dbReference type="InterPro" id="IPR033828">
    <property type="entry name" value="GATase1_CTP_Synthase"/>
</dbReference>
<dbReference type="GO" id="GO:0097268">
    <property type="term" value="C:cytoophidium"/>
    <property type="evidence" value="ECO:0007669"/>
    <property type="project" value="TreeGrafter"/>
</dbReference>
<dbReference type="InterPro" id="IPR004468">
    <property type="entry name" value="CTP_synthase"/>
</dbReference>
<dbReference type="EC" id="6.3.4.2" evidence="9"/>
<evidence type="ECO:0000259" key="11">
    <source>
        <dbReference type="Pfam" id="PF00549"/>
    </source>
</evidence>
<evidence type="ECO:0000256" key="9">
    <source>
        <dbReference type="RuleBase" id="RU810713"/>
    </source>
</evidence>
<organism evidence="13 14">
    <name type="scientific">Fusarium pseudoanthophilum</name>
    <dbReference type="NCBI Taxonomy" id="48495"/>
    <lineage>
        <taxon>Eukaryota</taxon>
        <taxon>Fungi</taxon>
        <taxon>Dikarya</taxon>
        <taxon>Ascomycota</taxon>
        <taxon>Pezizomycotina</taxon>
        <taxon>Sordariomycetes</taxon>
        <taxon>Hypocreomycetidae</taxon>
        <taxon>Hypocreales</taxon>
        <taxon>Nectriaceae</taxon>
        <taxon>Fusarium</taxon>
        <taxon>Fusarium fujikuroi species complex</taxon>
    </lineage>
</organism>
<dbReference type="CDD" id="cd01746">
    <property type="entry name" value="GATase1_CTP_Synthase"/>
    <property type="match status" value="1"/>
</dbReference>
<keyword evidence="14" id="KW-1185">Reference proteome</keyword>
<dbReference type="InterPro" id="IPR017866">
    <property type="entry name" value="Succ-CoA_synthase_bsu_CS"/>
</dbReference>
<evidence type="ECO:0000256" key="7">
    <source>
        <dbReference type="ARBA" id="ARBA00022975"/>
    </source>
</evidence>
<dbReference type="GO" id="GO:0019856">
    <property type="term" value="P:pyrimidine nucleobase biosynthetic process"/>
    <property type="evidence" value="ECO:0007669"/>
    <property type="project" value="TreeGrafter"/>
</dbReference>
<dbReference type="PANTHER" id="PTHR11550">
    <property type="entry name" value="CTP SYNTHASE"/>
    <property type="match status" value="1"/>
</dbReference>
<evidence type="ECO:0000259" key="10">
    <source>
        <dbReference type="Pfam" id="PF00117"/>
    </source>
</evidence>
<dbReference type="SUPFAM" id="SSF52210">
    <property type="entry name" value="Succinyl-CoA synthetase domains"/>
    <property type="match status" value="1"/>
</dbReference>
<reference evidence="13 14" key="1">
    <citation type="submission" date="2020-05" db="EMBL/GenBank/DDBJ databases">
        <title>Identification and distribution of gene clusters putatively required for synthesis of sphingolipid metabolism inhibitors in phylogenetically diverse species of the filamentous fungus Fusarium.</title>
        <authorList>
            <person name="Kim H.-S."/>
            <person name="Busman M."/>
            <person name="Brown D.W."/>
            <person name="Divon H."/>
            <person name="Uhlig S."/>
            <person name="Proctor R.H."/>
        </authorList>
    </citation>
    <scope>NUCLEOTIDE SEQUENCE [LARGE SCALE GENOMIC DNA]</scope>
    <source>
        <strain evidence="13 14">NRRL 25211</strain>
    </source>
</reference>
<dbReference type="CDD" id="cd03113">
    <property type="entry name" value="CTPS_N"/>
    <property type="match status" value="1"/>
</dbReference>
<dbReference type="FunFam" id="3.40.50.300:FF:000207">
    <property type="entry name" value="CTP synthase"/>
    <property type="match status" value="1"/>
</dbReference>
<feature type="domain" description="ATP-citrate synthase/succinyl-CoA ligase C-terminal" evidence="11">
    <location>
        <begin position="826"/>
        <end position="933"/>
    </location>
</feature>
<evidence type="ECO:0000259" key="12">
    <source>
        <dbReference type="Pfam" id="PF06418"/>
    </source>
</evidence>
<dbReference type="NCBIfam" id="NF003792">
    <property type="entry name" value="PRK05380.1"/>
    <property type="match status" value="1"/>
</dbReference>
<dbReference type="Gene3D" id="3.40.50.261">
    <property type="entry name" value="Succinyl-CoA synthetase domains"/>
    <property type="match status" value="1"/>
</dbReference>
<dbReference type="InterPro" id="IPR005811">
    <property type="entry name" value="SUCC_ACL_C"/>
</dbReference>
<dbReference type="GO" id="GO:0003883">
    <property type="term" value="F:CTP synthase activity"/>
    <property type="evidence" value="ECO:0007669"/>
    <property type="project" value="UniProtKB-UniRule"/>
</dbReference>
<dbReference type="SUPFAM" id="SSF52317">
    <property type="entry name" value="Class I glutamine amidotransferase-like"/>
    <property type="match status" value="1"/>
</dbReference>
<dbReference type="GO" id="GO:0005737">
    <property type="term" value="C:cytoplasm"/>
    <property type="evidence" value="ECO:0007669"/>
    <property type="project" value="TreeGrafter"/>
</dbReference>
<dbReference type="InterPro" id="IPR017926">
    <property type="entry name" value="GATASE"/>
</dbReference>
<evidence type="ECO:0000256" key="8">
    <source>
        <dbReference type="ARBA" id="ARBA00047781"/>
    </source>
</evidence>
<dbReference type="NCBIfam" id="TIGR00337">
    <property type="entry name" value="PyrG"/>
    <property type="match status" value="1"/>
</dbReference>
<dbReference type="Pfam" id="PF00117">
    <property type="entry name" value="GATase"/>
    <property type="match status" value="1"/>
</dbReference>
<feature type="domain" description="Glutamine amidotransferase" evidence="10">
    <location>
        <begin position="315"/>
        <end position="541"/>
    </location>
</feature>
<evidence type="ECO:0000256" key="4">
    <source>
        <dbReference type="ARBA" id="ARBA00022741"/>
    </source>
</evidence>
<dbReference type="Proteomes" id="UP000544095">
    <property type="component" value="Unassembled WGS sequence"/>
</dbReference>
<evidence type="ECO:0000256" key="2">
    <source>
        <dbReference type="ARBA" id="ARBA00007533"/>
    </source>
</evidence>
<dbReference type="UniPathway" id="UPA00159">
    <property type="reaction ID" value="UER00277"/>
</dbReference>
<sequence>MKVVLVSGGVISGVGKGIIASSAGLLLKTLGLRVTAIKTDPYINTDAGLLNPLEHGECFVLDDGGETDLDLGNYERYLGIQLSRDSNITTGKIYQQVIEKERRGDYLGKTVQVVPHITDAIQNWIERVAKIPVDASGESPDVCIIELGGTIGDLESGPFVEALSQLRHRLGRDNFLSISVSYVPIINGEEKTKPTQHAIRQVRSAGLIPDVIACRCERELDIATITKIARSCQVEDEQVIGVRNMDTIYQVPLLLEQEGLLKLLRKGLALEKLEVAPPMAQKGQALWDLWKKTVVPDRHLEPVNIVLVGKYVSLDDSYLSVHKALEHSAMRCKRKLNLISVDSEHLEPDMQQKDPRKFHEAWAHVVRAQGIIVPGGFGTRGIRGMVDVAKWARERKLPYLGICLGMQTAVIEYARNVMGLKDATSEEFSATAEHKVVIFMPEGSKEKMGGTMRLGSRTSHFKPGTEWSKLRGLYGGADVVEERHRHRYEVNPDYIEDLEKAGLSLTSMDDLGVRVETIELKDHPFFVGLQAHPEYKSKTLAPAPSLLGLVAASSGCLDEIIEAARVKKEATNGSQKLMKTEGIPIPMGELVKSKRAGQVMMDRIANGGNPHALLKPQNLHGQRKFSEIKERTAGRGKIKALLRYIRDTTGQKDHRDLTIPVYMEKVVEHEEKWRLTMAVDRERYRPIIKIRDAQSHKGLPNVIYESAFQEVFEFSLSTGITEELLTDIAQSFHLGKASKESLREVIRRLFNIFRDKEALSLETDLLFLKDGTFMCNNSDFFFDDAARSRQQTLFSLRDKGQEIPEEVRAEKHGLVYVHMNGNIGNVVNGAGLAMATNDAISLYGGSSANFLDAGGQATKETMLQAFKIIMSDKRVKAILVNIYGGITRCDMIAESIIAAASELGPLKVPMVVRLQGTNSEAGLQLLKDATLDIHVEADFGKAAQEAVRLADMGEKAEKIRMKRQSIPEL</sequence>
<keyword evidence="7 9" id="KW-0665">Pyrimidine biosynthesis</keyword>
<dbReference type="InterPro" id="IPR029062">
    <property type="entry name" value="Class_I_gatase-like"/>
</dbReference>
<dbReference type="InterPro" id="IPR017456">
    <property type="entry name" value="CTP_synthase_N"/>
</dbReference>
<dbReference type="Gene3D" id="3.30.470.20">
    <property type="entry name" value="ATP-grasp fold, B domain"/>
    <property type="match status" value="1"/>
</dbReference>
<evidence type="ECO:0000256" key="3">
    <source>
        <dbReference type="ARBA" id="ARBA00022598"/>
    </source>
</evidence>
<dbReference type="PROSITE" id="PS51273">
    <property type="entry name" value="GATASE_TYPE_1"/>
    <property type="match status" value="1"/>
</dbReference>
<dbReference type="FunFam" id="3.40.50.261:FF:000001">
    <property type="entry name" value="Succinate--CoA ligase [ADP-forming] subunit beta"/>
    <property type="match status" value="1"/>
</dbReference>
<comment type="similarity">
    <text evidence="2 9">Belongs to the CTP synthase family.</text>
</comment>
<dbReference type="GO" id="GO:0044210">
    <property type="term" value="P:'de novo' CTP biosynthetic process"/>
    <property type="evidence" value="ECO:0007669"/>
    <property type="project" value="UniProtKB-UniRule"/>
</dbReference>
<keyword evidence="5 9" id="KW-0067">ATP-binding</keyword>
<proteinExistence type="inferred from homology"/>
<dbReference type="EMBL" id="JAAOAR010000504">
    <property type="protein sequence ID" value="KAF5580161.1"/>
    <property type="molecule type" value="Genomic_DNA"/>
</dbReference>